<dbReference type="EMBL" id="PYNF01000003">
    <property type="protein sequence ID" value="PSV00349.1"/>
    <property type="molecule type" value="Genomic_DNA"/>
</dbReference>
<gene>
    <name evidence="1" type="ORF">C9J27_04275</name>
</gene>
<organism evidence="1 2">
    <name type="scientific">Photobacterium kishitanii</name>
    <dbReference type="NCBI Taxonomy" id="318456"/>
    <lineage>
        <taxon>Bacteria</taxon>
        <taxon>Pseudomonadati</taxon>
        <taxon>Pseudomonadota</taxon>
        <taxon>Gammaproteobacteria</taxon>
        <taxon>Vibrionales</taxon>
        <taxon>Vibrionaceae</taxon>
        <taxon>Photobacterium</taxon>
    </lineage>
</organism>
<comment type="caution">
    <text evidence="1">The sequence shown here is derived from an EMBL/GenBank/DDBJ whole genome shotgun (WGS) entry which is preliminary data.</text>
</comment>
<dbReference type="AlphaFoldDB" id="A0A2T3KL16"/>
<dbReference type="RefSeq" id="WP_107288979.1">
    <property type="nucleotide sequence ID" value="NZ_PYNF01000003.1"/>
</dbReference>
<reference evidence="1 2" key="1">
    <citation type="submission" date="2018-01" db="EMBL/GenBank/DDBJ databases">
        <title>Whole genome sequencing of Histamine producing bacteria.</title>
        <authorList>
            <person name="Butler K."/>
        </authorList>
    </citation>
    <scope>NUCLEOTIDE SEQUENCE [LARGE SCALE GENOMIC DNA]</scope>
    <source>
        <strain evidence="1 2">FS-7.2</strain>
    </source>
</reference>
<sequence length="102" mass="11351">MNAEKNAIIFFETFRINSIINARMDRCMNVRNVLGIKGEEVIVELFMATGNSQGKTSTNELFDAAKKFITYVEDNELMPALKEAMGTTAAKHLTTLSETVNS</sequence>
<evidence type="ECO:0000313" key="1">
    <source>
        <dbReference type="EMBL" id="PSV00349.1"/>
    </source>
</evidence>
<proteinExistence type="predicted"/>
<dbReference type="Proteomes" id="UP000241426">
    <property type="component" value="Unassembled WGS sequence"/>
</dbReference>
<evidence type="ECO:0000313" key="2">
    <source>
        <dbReference type="Proteomes" id="UP000241426"/>
    </source>
</evidence>
<name>A0A2T3KL16_9GAMM</name>
<protein>
    <submittedName>
        <fullName evidence="1">Uncharacterized protein</fullName>
    </submittedName>
</protein>
<accession>A0A2T3KL16</accession>